<evidence type="ECO:0000256" key="14">
    <source>
        <dbReference type="SAM" id="SignalP"/>
    </source>
</evidence>
<keyword evidence="11 13" id="KW-0472">Membrane</keyword>
<feature type="transmembrane region" description="Helical" evidence="13">
    <location>
        <begin position="255"/>
        <end position="276"/>
    </location>
</feature>
<proteinExistence type="inferred from homology"/>
<comment type="caution">
    <text evidence="15">The sequence shown here is derived from an EMBL/GenBank/DDBJ whole genome shotgun (WGS) entry which is preliminary data.</text>
</comment>
<feature type="transmembrane region" description="Helical" evidence="13">
    <location>
        <begin position="121"/>
        <end position="146"/>
    </location>
</feature>
<evidence type="ECO:0000256" key="3">
    <source>
        <dbReference type="ARBA" id="ARBA00022426"/>
    </source>
</evidence>
<keyword evidence="4 13" id="KW-0813">Transport</keyword>
<dbReference type="EMBL" id="JBHUIJ010000002">
    <property type="protein sequence ID" value="MFD2236418.1"/>
    <property type="molecule type" value="Genomic_DNA"/>
</dbReference>
<evidence type="ECO:0000256" key="5">
    <source>
        <dbReference type="ARBA" id="ARBA00022475"/>
    </source>
</evidence>
<dbReference type="RefSeq" id="WP_377946328.1">
    <property type="nucleotide sequence ID" value="NZ_CP072611.1"/>
</dbReference>
<evidence type="ECO:0000313" key="15">
    <source>
        <dbReference type="EMBL" id="MFD2236418.1"/>
    </source>
</evidence>
<keyword evidence="8 13" id="KW-1133">Transmembrane helix</keyword>
<dbReference type="Pfam" id="PF03824">
    <property type="entry name" value="NicO"/>
    <property type="match status" value="1"/>
</dbReference>
<evidence type="ECO:0000256" key="13">
    <source>
        <dbReference type="RuleBase" id="RU362101"/>
    </source>
</evidence>
<comment type="function">
    <text evidence="1">Efflux system for nickel and cobalt.</text>
</comment>
<keyword evidence="9" id="KW-0406">Ion transport</keyword>
<evidence type="ECO:0000256" key="8">
    <source>
        <dbReference type="ARBA" id="ARBA00022989"/>
    </source>
</evidence>
<feature type="transmembrane region" description="Helical" evidence="13">
    <location>
        <begin position="330"/>
        <end position="352"/>
    </location>
</feature>
<keyword evidence="7 13" id="KW-0812">Transmembrane</keyword>
<evidence type="ECO:0000256" key="4">
    <source>
        <dbReference type="ARBA" id="ARBA00022448"/>
    </source>
</evidence>
<evidence type="ECO:0000256" key="7">
    <source>
        <dbReference type="ARBA" id="ARBA00022692"/>
    </source>
</evidence>
<comment type="similarity">
    <text evidence="13">Belongs to the NiCoT transporter (TC 2.A.52) family.</text>
</comment>
<reference evidence="16" key="1">
    <citation type="journal article" date="2019" name="Int. J. Syst. Evol. Microbiol.">
        <title>The Global Catalogue of Microorganisms (GCM) 10K type strain sequencing project: providing services to taxonomists for standard genome sequencing and annotation.</title>
        <authorList>
            <consortium name="The Broad Institute Genomics Platform"/>
            <consortium name="The Broad Institute Genome Sequencing Center for Infectious Disease"/>
            <person name="Wu L."/>
            <person name="Ma J."/>
        </authorList>
    </citation>
    <scope>NUCLEOTIDE SEQUENCE [LARGE SCALE GENOMIC DNA]</scope>
    <source>
        <strain evidence="16">ZS-35-S2</strain>
    </source>
</reference>
<protein>
    <recommendedName>
        <fullName evidence="13">Nickel/cobalt efflux system</fullName>
    </recommendedName>
</protein>
<accession>A0ABW5CI03</accession>
<dbReference type="InterPro" id="IPR051224">
    <property type="entry name" value="NiCoT_RcnA"/>
</dbReference>
<dbReference type="PANTHER" id="PTHR40659">
    <property type="entry name" value="NICKEL/COBALT EFFLUX SYSTEM RCNA"/>
    <property type="match status" value="1"/>
</dbReference>
<keyword evidence="12" id="KW-0170">Cobalt</keyword>
<keyword evidence="5" id="KW-1003">Cell membrane</keyword>
<evidence type="ECO:0000256" key="10">
    <source>
        <dbReference type="ARBA" id="ARBA00023112"/>
    </source>
</evidence>
<evidence type="ECO:0000256" key="9">
    <source>
        <dbReference type="ARBA" id="ARBA00023065"/>
    </source>
</evidence>
<keyword evidence="6" id="KW-0533">Nickel</keyword>
<comment type="subcellular location">
    <subcellularLocation>
        <location evidence="2 13">Cell membrane</location>
        <topology evidence="2 13">Multi-pass membrane protein</topology>
    </subcellularLocation>
</comment>
<evidence type="ECO:0000256" key="1">
    <source>
        <dbReference type="ARBA" id="ARBA00002510"/>
    </source>
</evidence>
<feature type="signal peptide" evidence="14">
    <location>
        <begin position="1"/>
        <end position="32"/>
    </location>
</feature>
<dbReference type="InterPro" id="IPR011541">
    <property type="entry name" value="Ni/Co_transpt_high_affinity"/>
</dbReference>
<evidence type="ECO:0000256" key="12">
    <source>
        <dbReference type="ARBA" id="ARBA00023285"/>
    </source>
</evidence>
<feature type="transmembrane region" description="Helical" evidence="13">
    <location>
        <begin position="162"/>
        <end position="180"/>
    </location>
</feature>
<organism evidence="15 16">
    <name type="scientific">Aureimonas populi</name>
    <dbReference type="NCBI Taxonomy" id="1701758"/>
    <lineage>
        <taxon>Bacteria</taxon>
        <taxon>Pseudomonadati</taxon>
        <taxon>Pseudomonadota</taxon>
        <taxon>Alphaproteobacteria</taxon>
        <taxon>Hyphomicrobiales</taxon>
        <taxon>Aurantimonadaceae</taxon>
        <taxon>Aureimonas</taxon>
    </lineage>
</organism>
<keyword evidence="14" id="KW-0732">Signal</keyword>
<dbReference type="PANTHER" id="PTHR40659:SF1">
    <property type="entry name" value="NICKEL_COBALT EFFLUX SYSTEM RCNA"/>
    <property type="match status" value="1"/>
</dbReference>
<sequence>MGQHPLHQGEGHMRLSRLAVAALLAAAGPALAQSPLGIGNAEVAVQPGSGALFTWIAVKQQEFFAGLRAALVGLRGGSAGLWWLVALSFAYGVFHAAGPGHGKAVISTYMLANEVALRRGVLLSFVSALVQALAALALVGVGWYLLRGSAVTMTQAGRWMELASYALVAVFGAGLLLAKLRALWTRRAARAPAPATGGLSFAGGGAGAGPIMRPASGGIAADVCRDPAGEACGCGRAHMADPALLSGERFGLRSAASAVLAVGLRPCSGAIVVLTFSLVNGLYLAGVLSVLAMAMGTAITVAALACLAVYSKDIALRLGGSQGAFLRDAIEIAGAALLLLLGLALLAGGLQLPL</sequence>
<evidence type="ECO:0000256" key="11">
    <source>
        <dbReference type="ARBA" id="ARBA00023136"/>
    </source>
</evidence>
<name>A0ABW5CI03_9HYPH</name>
<evidence type="ECO:0000313" key="16">
    <source>
        <dbReference type="Proteomes" id="UP001597371"/>
    </source>
</evidence>
<evidence type="ECO:0000256" key="2">
    <source>
        <dbReference type="ARBA" id="ARBA00004651"/>
    </source>
</evidence>
<feature type="transmembrane region" description="Helical" evidence="13">
    <location>
        <begin position="282"/>
        <end position="310"/>
    </location>
</feature>
<dbReference type="Proteomes" id="UP001597371">
    <property type="component" value="Unassembled WGS sequence"/>
</dbReference>
<feature type="transmembrane region" description="Helical" evidence="13">
    <location>
        <begin position="81"/>
        <end position="100"/>
    </location>
</feature>
<evidence type="ECO:0000256" key="6">
    <source>
        <dbReference type="ARBA" id="ARBA00022596"/>
    </source>
</evidence>
<keyword evidence="3" id="KW-0171">Cobalt transport</keyword>
<gene>
    <name evidence="15" type="ORF">ACFSKQ_02930</name>
</gene>
<feature type="chain" id="PRO_5046282736" description="Nickel/cobalt efflux system" evidence="14">
    <location>
        <begin position="33"/>
        <end position="354"/>
    </location>
</feature>
<keyword evidence="16" id="KW-1185">Reference proteome</keyword>
<keyword evidence="10" id="KW-0921">Nickel transport</keyword>